<evidence type="ECO:0000313" key="1">
    <source>
        <dbReference type="EMBL" id="KPL09480.1"/>
    </source>
</evidence>
<comment type="caution">
    <text evidence="1">The sequence shown here is derived from an EMBL/GenBank/DDBJ whole genome shotgun (WGS) entry which is preliminary data.</text>
</comment>
<proteinExistence type="predicted"/>
<dbReference type="Proteomes" id="UP000051035">
    <property type="component" value="Unassembled WGS sequence"/>
</dbReference>
<accession>A0A0S8JII4</accession>
<reference evidence="1 2" key="1">
    <citation type="journal article" date="2015" name="Microbiome">
        <title>Genomic resolution of linkages in carbon, nitrogen, and sulfur cycling among widespread estuary sediment bacteria.</title>
        <authorList>
            <person name="Baker B.J."/>
            <person name="Lazar C.S."/>
            <person name="Teske A.P."/>
            <person name="Dick G.J."/>
        </authorList>
    </citation>
    <scope>NUCLEOTIDE SEQUENCE [LARGE SCALE GENOMIC DNA]</scope>
    <source>
        <strain evidence="1">SM1_40</strain>
    </source>
</reference>
<evidence type="ECO:0000313" key="2">
    <source>
        <dbReference type="Proteomes" id="UP000051035"/>
    </source>
</evidence>
<organism evidence="1 2">
    <name type="scientific">candidate division TA06 bacterium SM1_40</name>
    <dbReference type="NCBI Taxonomy" id="1703773"/>
    <lineage>
        <taxon>Bacteria</taxon>
        <taxon>Bacteria division TA06</taxon>
    </lineage>
</organism>
<gene>
    <name evidence="1" type="ORF">AMJ71_06305</name>
</gene>
<dbReference type="AlphaFoldDB" id="A0A0S8JII4"/>
<dbReference type="EMBL" id="LJVA01000067">
    <property type="protein sequence ID" value="KPL09480.1"/>
    <property type="molecule type" value="Genomic_DNA"/>
</dbReference>
<protein>
    <submittedName>
        <fullName evidence="1">Uncharacterized protein</fullName>
    </submittedName>
</protein>
<name>A0A0S8JII4_UNCT6</name>
<sequence length="75" mass="8389">MPGPCHFRVVLVTGDVFVGSMVQEDSEKIILRVEEQGRPPRTLRLYLRFVAAVEELGCAPRPFSASRAPSPREVH</sequence>